<evidence type="ECO:0000256" key="2">
    <source>
        <dbReference type="ARBA" id="ARBA00022737"/>
    </source>
</evidence>
<dbReference type="Pfam" id="PF05043">
    <property type="entry name" value="Mga"/>
    <property type="match status" value="1"/>
</dbReference>
<dbReference type="PROSITE" id="PS51099">
    <property type="entry name" value="PTS_EIIB_TYPE_2"/>
    <property type="match status" value="1"/>
</dbReference>
<dbReference type="Pfam" id="PF08279">
    <property type="entry name" value="HTH_11"/>
    <property type="match status" value="1"/>
</dbReference>
<feature type="domain" description="PTS EIIB type-2" evidence="6">
    <location>
        <begin position="406"/>
        <end position="496"/>
    </location>
</feature>
<dbReference type="PANTHER" id="PTHR30185">
    <property type="entry name" value="CRYPTIC BETA-GLUCOSIDE BGL OPERON ANTITERMINATOR"/>
    <property type="match status" value="1"/>
</dbReference>
<sequence length="503" mass="59191">MNDRKSQIIEILRMESRYVTASELAAELSVSAKTIYRDMQELLELASPHYKIRKKEKSGYCLEEVKESKWNEEDQIEHPEERRLNLLLFLLSITPCKTSIQKISERYFVSQSSIMNDFKHIENKIKPYGLRLSRKNDGTCLKGNQLSTYRIMSVIIESYLKQSGDPFNQYDIPDSIRNIKVINKSLRKIKELLNEMQLDHDLVLDQPYYLTLFCSLLSIIEKHTNNVQPVMNKEKIYEEMDQPSSIYDMTMNLVAKIESSYSIKLRKSEIYHLYYILKAYKLNSRFLLNHETEKILNKNVERLAQQIILKVSENSGYQFIEDDDLIERLTLHLHSMVYRLDHHIYIINPILKSIKTNFSNIFNLVKHSTEELTKDEIYDKELTDEEIGYITLYFQISYDERFANKIPILIECTSGIGTSHLLSGKIKKSFPNILVKKIIAQQRIKQSDYDDVEIVISTVKTHSIINKPTILVSPILNDEDKYKIDEFIKNYYKQQVILSKTYQ</sequence>
<feature type="domain" description="PRD" evidence="7">
    <location>
        <begin position="173"/>
        <end position="287"/>
    </location>
</feature>
<dbReference type="InterPro" id="IPR011608">
    <property type="entry name" value="PRD"/>
</dbReference>
<name>A0ABT3DDI9_9BACI</name>
<dbReference type="Gene3D" id="1.10.10.10">
    <property type="entry name" value="Winged helix-like DNA-binding domain superfamily/Winged helix DNA-binding domain"/>
    <property type="match status" value="2"/>
</dbReference>
<dbReference type="InterPro" id="IPR013011">
    <property type="entry name" value="PTS_EIIB_2"/>
</dbReference>
<dbReference type="SUPFAM" id="SSF52794">
    <property type="entry name" value="PTS system IIB component-like"/>
    <property type="match status" value="1"/>
</dbReference>
<keyword evidence="2" id="KW-0677">Repeat</keyword>
<dbReference type="PANTHER" id="PTHR30185:SF12">
    <property type="entry name" value="TRANSCRIPTIONAL REGULATOR MANR"/>
    <property type="match status" value="1"/>
</dbReference>
<dbReference type="PROSITE" id="PS51372">
    <property type="entry name" value="PRD_2"/>
    <property type="match status" value="2"/>
</dbReference>
<keyword evidence="4" id="KW-0010">Activator</keyword>
<dbReference type="SUPFAM" id="SSF46785">
    <property type="entry name" value="Winged helix' DNA-binding domain"/>
    <property type="match status" value="1"/>
</dbReference>
<evidence type="ECO:0000256" key="4">
    <source>
        <dbReference type="ARBA" id="ARBA00023159"/>
    </source>
</evidence>
<organism evidence="8 9">
    <name type="scientific">Metabacillus halosaccharovorans</name>
    <dbReference type="NCBI Taxonomy" id="930124"/>
    <lineage>
        <taxon>Bacteria</taxon>
        <taxon>Bacillati</taxon>
        <taxon>Bacillota</taxon>
        <taxon>Bacilli</taxon>
        <taxon>Bacillales</taxon>
        <taxon>Bacillaceae</taxon>
        <taxon>Metabacillus</taxon>
    </lineage>
</organism>
<dbReference type="EMBL" id="JAOYEY010000028">
    <property type="protein sequence ID" value="MCV9885100.1"/>
    <property type="molecule type" value="Genomic_DNA"/>
</dbReference>
<evidence type="ECO:0000313" key="8">
    <source>
        <dbReference type="EMBL" id="MCV9885100.1"/>
    </source>
</evidence>
<proteinExistence type="predicted"/>
<protein>
    <submittedName>
        <fullName evidence="8">PRD domain-containing protein</fullName>
    </submittedName>
</protein>
<dbReference type="InterPro" id="IPR036095">
    <property type="entry name" value="PTS_EIIB-like_sf"/>
</dbReference>
<keyword evidence="9" id="KW-1185">Reference proteome</keyword>
<accession>A0ABT3DDI9</accession>
<evidence type="ECO:0000313" key="9">
    <source>
        <dbReference type="Proteomes" id="UP001526147"/>
    </source>
</evidence>
<reference evidence="8 9" key="1">
    <citation type="submission" date="2022-10" db="EMBL/GenBank/DDBJ databases">
        <title>Draft genome assembly of moderately radiation resistant bacterium Metabacillus halosaccharovorans.</title>
        <authorList>
            <person name="Pal S."/>
            <person name="Gopinathan A."/>
        </authorList>
    </citation>
    <scope>NUCLEOTIDE SEQUENCE [LARGE SCALE GENOMIC DNA]</scope>
    <source>
        <strain evidence="8 9">VITHBRA001</strain>
    </source>
</reference>
<gene>
    <name evidence="8" type="ORF">OIH86_05485</name>
</gene>
<dbReference type="InterPro" id="IPR036388">
    <property type="entry name" value="WH-like_DNA-bd_sf"/>
</dbReference>
<dbReference type="SUPFAM" id="SSF63520">
    <property type="entry name" value="PTS-regulatory domain, PRD"/>
    <property type="match status" value="2"/>
</dbReference>
<keyword evidence="1" id="KW-0808">Transferase</keyword>
<evidence type="ECO:0000256" key="1">
    <source>
        <dbReference type="ARBA" id="ARBA00022679"/>
    </source>
</evidence>
<dbReference type="InterPro" id="IPR036390">
    <property type="entry name" value="WH_DNA-bd_sf"/>
</dbReference>
<evidence type="ECO:0000256" key="5">
    <source>
        <dbReference type="ARBA" id="ARBA00023163"/>
    </source>
</evidence>
<dbReference type="Pfam" id="PF00874">
    <property type="entry name" value="PRD"/>
    <property type="match status" value="1"/>
</dbReference>
<evidence type="ECO:0000259" key="7">
    <source>
        <dbReference type="PROSITE" id="PS51372"/>
    </source>
</evidence>
<evidence type="ECO:0000259" key="6">
    <source>
        <dbReference type="PROSITE" id="PS51099"/>
    </source>
</evidence>
<evidence type="ECO:0000256" key="3">
    <source>
        <dbReference type="ARBA" id="ARBA00023015"/>
    </source>
</evidence>
<keyword evidence="5" id="KW-0804">Transcription</keyword>
<dbReference type="Proteomes" id="UP001526147">
    <property type="component" value="Unassembled WGS sequence"/>
</dbReference>
<dbReference type="Gene3D" id="3.40.50.2300">
    <property type="match status" value="1"/>
</dbReference>
<feature type="domain" description="PRD" evidence="7">
    <location>
        <begin position="295"/>
        <end position="404"/>
    </location>
</feature>
<dbReference type="RefSeq" id="WP_264141959.1">
    <property type="nucleotide sequence ID" value="NZ_JAOYEY010000028.1"/>
</dbReference>
<dbReference type="Gene3D" id="1.10.1790.10">
    <property type="entry name" value="PRD domain"/>
    <property type="match status" value="1"/>
</dbReference>
<dbReference type="CDD" id="cd05568">
    <property type="entry name" value="PTS_IIB_bgl_like"/>
    <property type="match status" value="1"/>
</dbReference>
<dbReference type="InterPro" id="IPR007737">
    <property type="entry name" value="Mga_HTH"/>
</dbReference>
<dbReference type="InterPro" id="IPR013196">
    <property type="entry name" value="HTH_11"/>
</dbReference>
<dbReference type="InterPro" id="IPR036634">
    <property type="entry name" value="PRD_sf"/>
</dbReference>
<comment type="caution">
    <text evidence="8">The sequence shown here is derived from an EMBL/GenBank/DDBJ whole genome shotgun (WGS) entry which is preliminary data.</text>
</comment>
<keyword evidence="3" id="KW-0805">Transcription regulation</keyword>
<dbReference type="InterPro" id="IPR050661">
    <property type="entry name" value="BglG_antiterminators"/>
</dbReference>